<dbReference type="EMBL" id="JAYMYS010000006">
    <property type="protein sequence ID" value="KAK7389776.1"/>
    <property type="molecule type" value="Genomic_DNA"/>
</dbReference>
<evidence type="ECO:0000313" key="3">
    <source>
        <dbReference type="Proteomes" id="UP001386955"/>
    </source>
</evidence>
<keyword evidence="3" id="KW-1185">Reference proteome</keyword>
<feature type="compositionally biased region" description="Polar residues" evidence="1">
    <location>
        <begin position="101"/>
        <end position="122"/>
    </location>
</feature>
<feature type="region of interest" description="Disordered" evidence="1">
    <location>
        <begin position="1"/>
        <end position="62"/>
    </location>
</feature>
<dbReference type="PANTHER" id="PTHR33472:SF1">
    <property type="entry name" value="EXTENSIN-RELATED"/>
    <property type="match status" value="1"/>
</dbReference>
<dbReference type="AlphaFoldDB" id="A0AAN9XF33"/>
<evidence type="ECO:0000256" key="1">
    <source>
        <dbReference type="SAM" id="MobiDB-lite"/>
    </source>
</evidence>
<protein>
    <submittedName>
        <fullName evidence="2">Uncharacterized protein</fullName>
    </submittedName>
</protein>
<proteinExistence type="predicted"/>
<organism evidence="2 3">
    <name type="scientific">Psophocarpus tetragonolobus</name>
    <name type="common">Winged bean</name>
    <name type="synonym">Dolichos tetragonolobus</name>
    <dbReference type="NCBI Taxonomy" id="3891"/>
    <lineage>
        <taxon>Eukaryota</taxon>
        <taxon>Viridiplantae</taxon>
        <taxon>Streptophyta</taxon>
        <taxon>Embryophyta</taxon>
        <taxon>Tracheophyta</taxon>
        <taxon>Spermatophyta</taxon>
        <taxon>Magnoliopsida</taxon>
        <taxon>eudicotyledons</taxon>
        <taxon>Gunneridae</taxon>
        <taxon>Pentapetalae</taxon>
        <taxon>rosids</taxon>
        <taxon>fabids</taxon>
        <taxon>Fabales</taxon>
        <taxon>Fabaceae</taxon>
        <taxon>Papilionoideae</taxon>
        <taxon>50 kb inversion clade</taxon>
        <taxon>NPAAA clade</taxon>
        <taxon>indigoferoid/millettioid clade</taxon>
        <taxon>Phaseoleae</taxon>
        <taxon>Psophocarpus</taxon>
    </lineage>
</organism>
<feature type="compositionally biased region" description="Low complexity" evidence="1">
    <location>
        <begin position="39"/>
        <end position="52"/>
    </location>
</feature>
<dbReference type="PANTHER" id="PTHR33472">
    <property type="entry name" value="OS01G0106600 PROTEIN"/>
    <property type="match status" value="1"/>
</dbReference>
<accession>A0AAN9XF33</accession>
<feature type="region of interest" description="Disordered" evidence="1">
    <location>
        <begin position="99"/>
        <end position="144"/>
    </location>
</feature>
<evidence type="ECO:0000313" key="2">
    <source>
        <dbReference type="EMBL" id="KAK7389776.1"/>
    </source>
</evidence>
<sequence>MANPISIRPWSRLASLRSSPVSDSHPKAHIAEPSFKTTNASSNDNNSNSAAATKSLPTSPNVHNGIHSQNLKLITPMTFPPAKLKVHPQPMVEVTMEKPNANDNASLKNESGQTKNQGNEKQATNKENKMKEKGAHTKVSGSEGRGTRVITISGENRGAYMQIIQSQKKPIHKMGNCDGEKVKTVCSPPMRAMYGNSNVQCVNNSMLFHTSLTHNDPGVHIIIPKKPIRVVDDQRN</sequence>
<name>A0AAN9XF33_PSOTE</name>
<dbReference type="Proteomes" id="UP001386955">
    <property type="component" value="Unassembled WGS sequence"/>
</dbReference>
<feature type="compositionally biased region" description="Basic and acidic residues" evidence="1">
    <location>
        <begin position="123"/>
        <end position="135"/>
    </location>
</feature>
<gene>
    <name evidence="2" type="ORF">VNO78_25069</name>
</gene>
<reference evidence="2 3" key="1">
    <citation type="submission" date="2024-01" db="EMBL/GenBank/DDBJ databases">
        <title>The genomes of 5 underutilized Papilionoideae crops provide insights into root nodulation and disease resistanc.</title>
        <authorList>
            <person name="Jiang F."/>
        </authorList>
    </citation>
    <scope>NUCLEOTIDE SEQUENCE [LARGE SCALE GENOMIC DNA]</scope>
    <source>
        <strain evidence="2">DUOXIRENSHENG_FW03</strain>
        <tissue evidence="2">Leaves</tissue>
    </source>
</reference>
<comment type="caution">
    <text evidence="2">The sequence shown here is derived from an EMBL/GenBank/DDBJ whole genome shotgun (WGS) entry which is preliminary data.</text>
</comment>